<dbReference type="PANTHER" id="PTHR38685:SF1">
    <property type="entry name" value="CELL DIVISION PROTEIN ZIPA"/>
    <property type="match status" value="1"/>
</dbReference>
<dbReference type="InterPro" id="IPR036765">
    <property type="entry name" value="ZipA_FtsZ-bd_C_sf"/>
</dbReference>
<comment type="caution">
    <text evidence="12">The sequence shown here is derived from an EMBL/GenBank/DDBJ whole genome shotgun (WGS) entry which is preliminary data.</text>
</comment>
<dbReference type="EMBL" id="JBHRTL010000006">
    <property type="protein sequence ID" value="MFC3154933.1"/>
    <property type="molecule type" value="Genomic_DNA"/>
</dbReference>
<evidence type="ECO:0000259" key="11">
    <source>
        <dbReference type="SMART" id="SM00771"/>
    </source>
</evidence>
<dbReference type="InterPro" id="IPR007449">
    <property type="entry name" value="ZipA_FtsZ-bd_C"/>
</dbReference>
<evidence type="ECO:0000256" key="1">
    <source>
        <dbReference type="ARBA" id="ARBA00022475"/>
    </source>
</evidence>
<evidence type="ECO:0000256" key="3">
    <source>
        <dbReference type="ARBA" id="ARBA00022618"/>
    </source>
</evidence>
<evidence type="ECO:0000256" key="8">
    <source>
        <dbReference type="HAMAP-Rule" id="MF_00509"/>
    </source>
</evidence>
<evidence type="ECO:0000313" key="12">
    <source>
        <dbReference type="EMBL" id="MFC3154933.1"/>
    </source>
</evidence>
<feature type="region of interest" description="Disordered" evidence="10">
    <location>
        <begin position="105"/>
        <end position="174"/>
    </location>
</feature>
<feature type="compositionally biased region" description="Basic and acidic residues" evidence="10">
    <location>
        <begin position="156"/>
        <end position="166"/>
    </location>
</feature>
<dbReference type="PANTHER" id="PTHR38685">
    <property type="entry name" value="CELL DIVISION PROTEIN ZIPA"/>
    <property type="match status" value="1"/>
</dbReference>
<comment type="similarity">
    <text evidence="8 9">Belongs to the ZipA family.</text>
</comment>
<evidence type="ECO:0000256" key="9">
    <source>
        <dbReference type="RuleBase" id="RU003612"/>
    </source>
</evidence>
<name>A0ABV7HQC8_9GAMM</name>
<sequence length="316" mass="35478">METWLTIIVVLLIVGILLDGWRRMRASRRDAIRVSKRAKRFDSSAEPFDEPFTSELPNGGARVASRGMNDEFESDDSHQGQSKSRIPQQVTLNLDESVPMLMESVEQNSAQQNKPEQTSEPQFTADESLGGDDGRVEPSFSAFDEADEPEVDQPYDEPRVQDRGEPEAPPEQPDEVVIINVMAPEGHQFAGNALLDVLLQCGMRFGDMNIFHRHAHETGEGPVLFSLANMVKPGVFDLENMASFHTPGVSLFMTLPMRPDSLKSFDIMREVAQALADNLGGELKDENRSVMTRQTMEHCRQRIAEYERKRLSRATS</sequence>
<evidence type="ECO:0000256" key="4">
    <source>
        <dbReference type="ARBA" id="ARBA00022692"/>
    </source>
</evidence>
<dbReference type="HAMAP" id="MF_00509">
    <property type="entry name" value="ZipA"/>
    <property type="match status" value="1"/>
</dbReference>
<feature type="compositionally biased region" description="Acidic residues" evidence="10">
    <location>
        <begin position="144"/>
        <end position="155"/>
    </location>
</feature>
<comment type="subunit">
    <text evidence="8">Interacts with FtsZ via their C-terminal domains.</text>
</comment>
<dbReference type="NCBIfam" id="TIGR02205">
    <property type="entry name" value="septum_zipA"/>
    <property type="match status" value="1"/>
</dbReference>
<feature type="region of interest" description="Disordered" evidence="10">
    <location>
        <begin position="36"/>
        <end position="89"/>
    </location>
</feature>
<evidence type="ECO:0000256" key="10">
    <source>
        <dbReference type="SAM" id="MobiDB-lite"/>
    </source>
</evidence>
<accession>A0ABV7HQC8</accession>
<feature type="transmembrane region" description="Helical" evidence="8">
    <location>
        <begin position="6"/>
        <end position="21"/>
    </location>
</feature>
<evidence type="ECO:0000256" key="6">
    <source>
        <dbReference type="ARBA" id="ARBA00023136"/>
    </source>
</evidence>
<keyword evidence="6 8" id="KW-0472">Membrane</keyword>
<feature type="compositionally biased region" description="Polar residues" evidence="10">
    <location>
        <begin position="79"/>
        <end position="89"/>
    </location>
</feature>
<gene>
    <name evidence="8 12" type="primary">zipA</name>
    <name evidence="12" type="ORF">ACFOEB_06940</name>
</gene>
<evidence type="ECO:0000313" key="13">
    <source>
        <dbReference type="Proteomes" id="UP001595548"/>
    </source>
</evidence>
<keyword evidence="1 8" id="KW-1003">Cell membrane</keyword>
<comment type="subcellular location">
    <subcellularLocation>
        <location evidence="8">Cell inner membrane</location>
        <topology evidence="8">Single-pass type I membrane protein</topology>
    </subcellularLocation>
    <text evidence="8">Localizes to the Z ring in an FtsZ-dependent manner.</text>
</comment>
<dbReference type="SUPFAM" id="SSF64383">
    <property type="entry name" value="Cell-division protein ZipA, C-terminal domain"/>
    <property type="match status" value="1"/>
</dbReference>
<comment type="function">
    <text evidence="8 9">Essential cell division protein that stabilizes the FtsZ protofilaments by cross-linking them and that serves as a cytoplasmic membrane anchor for the Z ring. Also required for the recruitment to the septal ring of downstream cell division proteins.</text>
</comment>
<dbReference type="Proteomes" id="UP001595548">
    <property type="component" value="Unassembled WGS sequence"/>
</dbReference>
<keyword evidence="3 8" id="KW-0132">Cell division</keyword>
<dbReference type="GO" id="GO:0051301">
    <property type="term" value="P:cell division"/>
    <property type="evidence" value="ECO:0007669"/>
    <property type="project" value="UniProtKB-KW"/>
</dbReference>
<dbReference type="Gene3D" id="3.30.1400.10">
    <property type="entry name" value="ZipA, C-terminal FtsZ-binding domain"/>
    <property type="match status" value="1"/>
</dbReference>
<evidence type="ECO:0000256" key="5">
    <source>
        <dbReference type="ARBA" id="ARBA00022989"/>
    </source>
</evidence>
<reference evidence="13" key="1">
    <citation type="journal article" date="2019" name="Int. J. Syst. Evol. Microbiol.">
        <title>The Global Catalogue of Microorganisms (GCM) 10K type strain sequencing project: providing services to taxonomists for standard genome sequencing and annotation.</title>
        <authorList>
            <consortium name="The Broad Institute Genomics Platform"/>
            <consortium name="The Broad Institute Genome Sequencing Center for Infectious Disease"/>
            <person name="Wu L."/>
            <person name="Ma J."/>
        </authorList>
    </citation>
    <scope>NUCLEOTIDE SEQUENCE [LARGE SCALE GENOMIC DNA]</scope>
    <source>
        <strain evidence="13">KCTC 52141</strain>
    </source>
</reference>
<proteinExistence type="inferred from homology"/>
<protein>
    <recommendedName>
        <fullName evidence="8 9">Cell division protein ZipA</fullName>
    </recommendedName>
</protein>
<dbReference type="RefSeq" id="WP_382415415.1">
    <property type="nucleotide sequence ID" value="NZ_AP031500.1"/>
</dbReference>
<feature type="domain" description="ZipA C-terminal FtsZ-binding" evidence="11">
    <location>
        <begin position="173"/>
        <end position="303"/>
    </location>
</feature>
<keyword evidence="13" id="KW-1185">Reference proteome</keyword>
<organism evidence="12 13">
    <name type="scientific">Gilvimarinus japonicus</name>
    <dbReference type="NCBI Taxonomy" id="1796469"/>
    <lineage>
        <taxon>Bacteria</taxon>
        <taxon>Pseudomonadati</taxon>
        <taxon>Pseudomonadota</taxon>
        <taxon>Gammaproteobacteria</taxon>
        <taxon>Cellvibrionales</taxon>
        <taxon>Cellvibrionaceae</taxon>
        <taxon>Gilvimarinus</taxon>
    </lineage>
</organism>
<evidence type="ECO:0000256" key="2">
    <source>
        <dbReference type="ARBA" id="ARBA00022519"/>
    </source>
</evidence>
<evidence type="ECO:0000256" key="7">
    <source>
        <dbReference type="ARBA" id="ARBA00023306"/>
    </source>
</evidence>
<keyword evidence="7 8" id="KW-0131">Cell cycle</keyword>
<dbReference type="InterPro" id="IPR011919">
    <property type="entry name" value="Cell_div_ZipA"/>
</dbReference>
<keyword evidence="2 8" id="KW-0997">Cell inner membrane</keyword>
<dbReference type="Pfam" id="PF04354">
    <property type="entry name" value="ZipA_C"/>
    <property type="match status" value="1"/>
</dbReference>
<dbReference type="SMART" id="SM00771">
    <property type="entry name" value="ZipA_C"/>
    <property type="match status" value="1"/>
</dbReference>
<feature type="compositionally biased region" description="Polar residues" evidence="10">
    <location>
        <begin position="105"/>
        <end position="122"/>
    </location>
</feature>
<keyword evidence="5 8" id="KW-1133">Transmembrane helix</keyword>
<keyword evidence="4 8" id="KW-0812">Transmembrane</keyword>